<sequence>MKRRAVLIGGAVLAAGVTGGDPAFASTRKATVDTRNIAYRAWSGADLGAGATAGTTVANGTVVLGEPVGTVDYTDPYGGGTRTYEFGQWTSPVVEPGFGLTQLIASWNAATPGGSWLQVEARGPGTAWYVLGRWAADDTALHRTSVAGQSDPNGRVDVDTFVAASGVTLASWQLRLTLYRPAGSTDSPAVRSLGAVASALPTKKPTASAPGPAAGTVLDVPRYSQEIHDGQYPQWDGGGEAWCSPTSTSMVVAYWGTGPTPADYAWVDPSYADPWVDHAARNTYDHAYSGCGNWPFNTAHAARFGGLATFVTRLRSLTEAELFVQAGIPLVVSVSFRKGEIPGLDYATNGHLLVIAGFAADGSPVLNDPYSPDDAAVRKTVGRAEFEAAWLTGSGGTTYVIHDPGTPLPPAPGQANW</sequence>
<name>A0A8J3J0F1_9ACTN</name>
<dbReference type="Proteomes" id="UP000612808">
    <property type="component" value="Unassembled WGS sequence"/>
</dbReference>
<dbReference type="AlphaFoldDB" id="A0A8J3J0F1"/>
<organism evidence="2 3">
    <name type="scientific">Actinocatenispora rupis</name>
    <dbReference type="NCBI Taxonomy" id="519421"/>
    <lineage>
        <taxon>Bacteria</taxon>
        <taxon>Bacillati</taxon>
        <taxon>Actinomycetota</taxon>
        <taxon>Actinomycetes</taxon>
        <taxon>Micromonosporales</taxon>
        <taxon>Micromonosporaceae</taxon>
        <taxon>Actinocatenispora</taxon>
    </lineage>
</organism>
<dbReference type="RefSeq" id="WP_203654724.1">
    <property type="nucleotide sequence ID" value="NZ_BAAAZM010000002.1"/>
</dbReference>
<evidence type="ECO:0000313" key="2">
    <source>
        <dbReference type="EMBL" id="GID09745.1"/>
    </source>
</evidence>
<protein>
    <submittedName>
        <fullName evidence="2">Membrane protein</fullName>
    </submittedName>
</protein>
<dbReference type="Pfam" id="PF13529">
    <property type="entry name" value="Peptidase_C39_2"/>
    <property type="match status" value="1"/>
</dbReference>
<comment type="caution">
    <text evidence="2">The sequence shown here is derived from an EMBL/GenBank/DDBJ whole genome shotgun (WGS) entry which is preliminary data.</text>
</comment>
<proteinExistence type="predicted"/>
<evidence type="ECO:0000259" key="1">
    <source>
        <dbReference type="Pfam" id="PF13529"/>
    </source>
</evidence>
<dbReference type="Gene3D" id="3.90.70.10">
    <property type="entry name" value="Cysteine proteinases"/>
    <property type="match status" value="1"/>
</dbReference>
<evidence type="ECO:0000313" key="3">
    <source>
        <dbReference type="Proteomes" id="UP000612808"/>
    </source>
</evidence>
<gene>
    <name evidence="2" type="ORF">Aru02nite_06340</name>
</gene>
<feature type="domain" description="Peptidase C39-like" evidence="1">
    <location>
        <begin position="218"/>
        <end position="370"/>
    </location>
</feature>
<keyword evidence="3" id="KW-1185">Reference proteome</keyword>
<accession>A0A8J3J0F1</accession>
<dbReference type="InterPro" id="IPR039564">
    <property type="entry name" value="Peptidase_C39-like"/>
</dbReference>
<reference evidence="2" key="1">
    <citation type="submission" date="2021-01" db="EMBL/GenBank/DDBJ databases">
        <title>Whole genome shotgun sequence of Actinocatenispora rupis NBRC 107355.</title>
        <authorList>
            <person name="Komaki H."/>
            <person name="Tamura T."/>
        </authorList>
    </citation>
    <scope>NUCLEOTIDE SEQUENCE</scope>
    <source>
        <strain evidence="2">NBRC 107355</strain>
    </source>
</reference>
<dbReference type="EMBL" id="BOMB01000003">
    <property type="protein sequence ID" value="GID09745.1"/>
    <property type="molecule type" value="Genomic_DNA"/>
</dbReference>